<reference evidence="2" key="2">
    <citation type="submission" date="2022-06" db="UniProtKB">
        <authorList>
            <consortium name="EnsemblMetazoa"/>
        </authorList>
    </citation>
    <scope>IDENTIFICATION</scope>
    <source>
        <strain evidence="2">DF5081</strain>
    </source>
</reference>
<dbReference type="Proteomes" id="UP000005237">
    <property type="component" value="Unassembled WGS sequence"/>
</dbReference>
<dbReference type="AlphaFoldDB" id="A0A8R1DIM2"/>
<sequence length="197" mass="22863">MSKRGVETWSRKKKMGSEDDEEGIPTIPTPVPSEVISEIARLHGQYIHNEEPSVPDNNNSLIDLILINVYFMQKLWTTTEMPINTPFKVLVKQILDEVSERISNKFTFYVYMSPYDVKWKRPHCELMKLAPKSNDFRQIIAPKDMSQKLGDLLDGLKWDGLETLNVFLFVKELVPSESTTSRDSQSRNSWKFEHVVE</sequence>
<accession>A0A8R1DIM2</accession>
<organism evidence="2 3">
    <name type="scientific">Caenorhabditis japonica</name>
    <dbReference type="NCBI Taxonomy" id="281687"/>
    <lineage>
        <taxon>Eukaryota</taxon>
        <taxon>Metazoa</taxon>
        <taxon>Ecdysozoa</taxon>
        <taxon>Nematoda</taxon>
        <taxon>Chromadorea</taxon>
        <taxon>Rhabditida</taxon>
        <taxon>Rhabditina</taxon>
        <taxon>Rhabditomorpha</taxon>
        <taxon>Rhabditoidea</taxon>
        <taxon>Rhabditidae</taxon>
        <taxon>Peloderinae</taxon>
        <taxon>Caenorhabditis</taxon>
    </lineage>
</organism>
<feature type="region of interest" description="Disordered" evidence="1">
    <location>
        <begin position="1"/>
        <end position="29"/>
    </location>
</feature>
<evidence type="ECO:0000256" key="1">
    <source>
        <dbReference type="SAM" id="MobiDB-lite"/>
    </source>
</evidence>
<name>A0A8R1DIM2_CAEJA</name>
<dbReference type="EnsemblMetazoa" id="CJA03859.1">
    <property type="protein sequence ID" value="CJA03859.1"/>
    <property type="gene ID" value="WBGene00123063"/>
</dbReference>
<reference evidence="3" key="1">
    <citation type="submission" date="2010-08" db="EMBL/GenBank/DDBJ databases">
        <authorList>
            <consortium name="Caenorhabditis japonica Sequencing Consortium"/>
            <person name="Wilson R.K."/>
        </authorList>
    </citation>
    <scope>NUCLEOTIDE SEQUENCE [LARGE SCALE GENOMIC DNA]</scope>
    <source>
        <strain evidence="3">DF5081</strain>
    </source>
</reference>
<keyword evidence="3" id="KW-1185">Reference proteome</keyword>
<evidence type="ECO:0000313" key="3">
    <source>
        <dbReference type="Proteomes" id="UP000005237"/>
    </source>
</evidence>
<feature type="compositionally biased region" description="Basic and acidic residues" evidence="1">
    <location>
        <begin position="1"/>
        <end position="10"/>
    </location>
</feature>
<proteinExistence type="predicted"/>
<evidence type="ECO:0000313" key="2">
    <source>
        <dbReference type="EnsemblMetazoa" id="CJA03859.1"/>
    </source>
</evidence>
<protein>
    <submittedName>
        <fullName evidence="2">Uncharacterized protein</fullName>
    </submittedName>
</protein>